<keyword evidence="1" id="KW-0812">Transmembrane</keyword>
<dbReference type="Pfam" id="PF18948">
    <property type="entry name" value="DUF5692"/>
    <property type="match status" value="1"/>
</dbReference>
<feature type="transmembrane region" description="Helical" evidence="1">
    <location>
        <begin position="89"/>
        <end position="110"/>
    </location>
</feature>
<feature type="transmembrane region" description="Helical" evidence="1">
    <location>
        <begin position="116"/>
        <end position="136"/>
    </location>
</feature>
<proteinExistence type="predicted"/>
<feature type="transmembrane region" description="Helical" evidence="1">
    <location>
        <begin position="157"/>
        <end position="179"/>
    </location>
</feature>
<feature type="transmembrane region" description="Helical" evidence="1">
    <location>
        <begin position="286"/>
        <end position="310"/>
    </location>
</feature>
<name>A0ABP0N7B9_9DINO</name>
<sequence length="381" mass="42880">MGLMVAEGVARGAERMLENADGFVIRDTNGTFVSPIDGEYSDMLYAAAGQSSTAAAILLTIWVGSWMVFPVMYLQVTKVFEFRGIRSEVFFYTLFGMGFPIFVLASGVLVGRDLFVWLKLISVMGGNIAMMQVKYLMPPANRLVHMPVVGELRMSKVFSGLIHTVLAANIIEAVLWEATQLQGQAYNFINAASGAAQIVTIAFTSKRFGVGINEKNNEKERHLQSNLTPIFILCYTMWNMEYNATYHPEKAFYYIIVSLMVPLLLAVLGSFDWLEARGAILCHSLVLRLMPLSLAGPVNACLFIFFDAFVSEYLRYTWSIISGLLAIAMIYETIFRINMGKPHYSFWWSSNIEVDERHPAVYYRDGDDKNDRNSKIMLSDL</sequence>
<keyword evidence="3" id="KW-1185">Reference proteome</keyword>
<comment type="caution">
    <text evidence="2">The sequence shown here is derived from an EMBL/GenBank/DDBJ whole genome shotgun (WGS) entry which is preliminary data.</text>
</comment>
<evidence type="ECO:0000313" key="2">
    <source>
        <dbReference type="EMBL" id="CAK9058145.1"/>
    </source>
</evidence>
<dbReference type="Proteomes" id="UP001642464">
    <property type="component" value="Unassembled WGS sequence"/>
</dbReference>
<feature type="transmembrane region" description="Helical" evidence="1">
    <location>
        <begin position="316"/>
        <end position="335"/>
    </location>
</feature>
<organism evidence="2 3">
    <name type="scientific">Durusdinium trenchii</name>
    <dbReference type="NCBI Taxonomy" id="1381693"/>
    <lineage>
        <taxon>Eukaryota</taxon>
        <taxon>Sar</taxon>
        <taxon>Alveolata</taxon>
        <taxon>Dinophyceae</taxon>
        <taxon>Suessiales</taxon>
        <taxon>Symbiodiniaceae</taxon>
        <taxon>Durusdinium</taxon>
    </lineage>
</organism>
<feature type="transmembrane region" description="Helical" evidence="1">
    <location>
        <begin position="43"/>
        <end position="69"/>
    </location>
</feature>
<evidence type="ECO:0000313" key="3">
    <source>
        <dbReference type="Proteomes" id="UP001642464"/>
    </source>
</evidence>
<feature type="transmembrane region" description="Helical" evidence="1">
    <location>
        <begin position="252"/>
        <end position="274"/>
    </location>
</feature>
<dbReference type="EMBL" id="CAXAMM010026063">
    <property type="protein sequence ID" value="CAK9058145.1"/>
    <property type="molecule type" value="Genomic_DNA"/>
</dbReference>
<gene>
    <name evidence="2" type="ORF">SCF082_LOCUS31051</name>
</gene>
<reference evidence="2 3" key="1">
    <citation type="submission" date="2024-02" db="EMBL/GenBank/DDBJ databases">
        <authorList>
            <person name="Chen Y."/>
            <person name="Shah S."/>
            <person name="Dougan E. K."/>
            <person name="Thang M."/>
            <person name="Chan C."/>
        </authorList>
    </citation>
    <scope>NUCLEOTIDE SEQUENCE [LARGE SCALE GENOMIC DNA]</scope>
</reference>
<keyword evidence="1" id="KW-0472">Membrane</keyword>
<keyword evidence="1" id="KW-1133">Transmembrane helix</keyword>
<dbReference type="InterPro" id="IPR043747">
    <property type="entry name" value="DUF5692"/>
</dbReference>
<accession>A0ABP0N7B9</accession>
<protein>
    <submittedName>
        <fullName evidence="2">Uncharacterized protein</fullName>
    </submittedName>
</protein>
<evidence type="ECO:0000256" key="1">
    <source>
        <dbReference type="SAM" id="Phobius"/>
    </source>
</evidence>